<evidence type="ECO:0000256" key="3">
    <source>
        <dbReference type="ARBA" id="ARBA00004763"/>
    </source>
</evidence>
<dbReference type="GO" id="GO:0046656">
    <property type="term" value="P:folic acid biosynthetic process"/>
    <property type="evidence" value="ECO:0007669"/>
    <property type="project" value="UniProtKB-KW"/>
</dbReference>
<comment type="catalytic activity">
    <reaction evidence="1">
        <text>(7,8-dihydropterin-6-yl)methyl diphosphate + 4-aminobenzoate = 7,8-dihydropteroate + diphosphate</text>
        <dbReference type="Rhea" id="RHEA:19949"/>
        <dbReference type="ChEBI" id="CHEBI:17836"/>
        <dbReference type="ChEBI" id="CHEBI:17839"/>
        <dbReference type="ChEBI" id="CHEBI:33019"/>
        <dbReference type="ChEBI" id="CHEBI:72950"/>
        <dbReference type="EC" id="2.5.1.15"/>
    </reaction>
</comment>
<evidence type="ECO:0000256" key="12">
    <source>
        <dbReference type="ARBA" id="ARBA00053449"/>
    </source>
</evidence>
<dbReference type="InterPro" id="IPR011005">
    <property type="entry name" value="Dihydropteroate_synth-like_sf"/>
</dbReference>
<keyword evidence="8 13" id="KW-0479">Metal-binding</keyword>
<keyword evidence="7 13" id="KW-0808">Transferase</keyword>
<proteinExistence type="inferred from homology"/>
<evidence type="ECO:0000256" key="10">
    <source>
        <dbReference type="ARBA" id="ARBA00022909"/>
    </source>
</evidence>
<sequence length="287" mass="31930">MKHDHEHPQTKFTSLTCGTYNLPLHERTLIMGILNVTPDSFSDGGRYNQLDDAMRHAERLVKDGADIIDVGGESTRPGSQLVSAEQELERIIPIIERLSRDIDVPISVDTYKARVADEALRAGAHIINDVWGAKKDSEMAAVAARWNVPIILMHNREQMEYQDFFPDYIKDLQESIQLALAAGVSEEMIVLDPGIGFAKTLQQNLEAMRRLDDLVALGYPVLLGTSRKSMIGKVLDLPVDERLEGTIATVALGIEKGCHIMRVHDVKAIKRTAMMMDAIKKGARYNG</sequence>
<dbReference type="RefSeq" id="WP_031412452.1">
    <property type="nucleotide sequence ID" value="NZ_CP011074.1"/>
</dbReference>
<dbReference type="SUPFAM" id="SSF51717">
    <property type="entry name" value="Dihydropteroate synthetase-like"/>
    <property type="match status" value="1"/>
</dbReference>
<evidence type="ECO:0000256" key="2">
    <source>
        <dbReference type="ARBA" id="ARBA00001946"/>
    </source>
</evidence>
<evidence type="ECO:0000256" key="6">
    <source>
        <dbReference type="ARBA" id="ARBA00016919"/>
    </source>
</evidence>
<evidence type="ECO:0000256" key="9">
    <source>
        <dbReference type="ARBA" id="ARBA00022842"/>
    </source>
</evidence>
<dbReference type="PROSITE" id="PS50972">
    <property type="entry name" value="PTERIN_BINDING"/>
    <property type="match status" value="1"/>
</dbReference>
<dbReference type="EMBL" id="CP011074">
    <property type="protein sequence ID" value="AKF93581.1"/>
    <property type="molecule type" value="Genomic_DNA"/>
</dbReference>
<dbReference type="CDD" id="cd00739">
    <property type="entry name" value="DHPS"/>
    <property type="match status" value="1"/>
</dbReference>
<evidence type="ECO:0000313" key="15">
    <source>
        <dbReference type="EMBL" id="AKF93581.1"/>
    </source>
</evidence>
<evidence type="ECO:0000256" key="8">
    <source>
        <dbReference type="ARBA" id="ARBA00022723"/>
    </source>
</evidence>
<evidence type="ECO:0000256" key="11">
    <source>
        <dbReference type="ARBA" id="ARBA00030193"/>
    </source>
</evidence>
<organism evidence="15">
    <name type="scientific">Brevibacillus laterosporus</name>
    <name type="common">Bacillus laterosporus</name>
    <dbReference type="NCBI Taxonomy" id="1465"/>
    <lineage>
        <taxon>Bacteria</taxon>
        <taxon>Bacillati</taxon>
        <taxon>Bacillota</taxon>
        <taxon>Bacilli</taxon>
        <taxon>Bacillales</taxon>
        <taxon>Paenibacillaceae</taxon>
        <taxon>Brevibacillus</taxon>
    </lineage>
</organism>
<dbReference type="GO" id="GO:0005829">
    <property type="term" value="C:cytosol"/>
    <property type="evidence" value="ECO:0007669"/>
    <property type="project" value="TreeGrafter"/>
</dbReference>
<dbReference type="PROSITE" id="PS00792">
    <property type="entry name" value="DHPS_1"/>
    <property type="match status" value="1"/>
</dbReference>
<accession>A0A0F6XZD4</accession>
<dbReference type="InterPro" id="IPR045031">
    <property type="entry name" value="DHP_synth-like"/>
</dbReference>
<dbReference type="GO" id="GO:0046872">
    <property type="term" value="F:metal ion binding"/>
    <property type="evidence" value="ECO:0007669"/>
    <property type="project" value="UniProtKB-KW"/>
</dbReference>
<dbReference type="Gene3D" id="3.20.20.20">
    <property type="entry name" value="Dihydropteroate synthase-like"/>
    <property type="match status" value="1"/>
</dbReference>
<evidence type="ECO:0000256" key="4">
    <source>
        <dbReference type="ARBA" id="ARBA00009503"/>
    </source>
</evidence>
<dbReference type="Pfam" id="PF00809">
    <property type="entry name" value="Pterin_bind"/>
    <property type="match status" value="1"/>
</dbReference>
<gene>
    <name evidence="15" type="ORF">EX87_08060</name>
</gene>
<dbReference type="NCBIfam" id="TIGR01496">
    <property type="entry name" value="DHPS"/>
    <property type="match status" value="1"/>
</dbReference>
<dbReference type="PANTHER" id="PTHR20941">
    <property type="entry name" value="FOLATE SYNTHESIS PROTEINS"/>
    <property type="match status" value="1"/>
</dbReference>
<dbReference type="FunFam" id="3.20.20.20:FF:000006">
    <property type="entry name" value="Dihydropteroate synthase"/>
    <property type="match status" value="1"/>
</dbReference>
<evidence type="ECO:0000256" key="5">
    <source>
        <dbReference type="ARBA" id="ARBA00012458"/>
    </source>
</evidence>
<dbReference type="UniPathway" id="UPA00077">
    <property type="reaction ID" value="UER00156"/>
</dbReference>
<comment type="cofactor">
    <cofactor evidence="2 13">
        <name>Mg(2+)</name>
        <dbReference type="ChEBI" id="CHEBI:18420"/>
    </cofactor>
</comment>
<feature type="domain" description="Pterin-binding" evidence="14">
    <location>
        <begin position="28"/>
        <end position="275"/>
    </location>
</feature>
<dbReference type="PANTHER" id="PTHR20941:SF1">
    <property type="entry name" value="FOLIC ACID SYNTHESIS PROTEIN FOL1"/>
    <property type="match status" value="1"/>
</dbReference>
<protein>
    <recommendedName>
        <fullName evidence="6 13">Dihydropteroate synthase</fullName>
        <shortName evidence="13">DHPS</shortName>
        <ecNumber evidence="5 13">2.5.1.15</ecNumber>
    </recommendedName>
    <alternativeName>
        <fullName evidence="11 13">Dihydropteroate pyrophosphorylase</fullName>
    </alternativeName>
</protein>
<name>A0A0F6XZD4_BRELA</name>
<dbReference type="PROSITE" id="PS00793">
    <property type="entry name" value="DHPS_2"/>
    <property type="match status" value="1"/>
</dbReference>
<evidence type="ECO:0000256" key="7">
    <source>
        <dbReference type="ARBA" id="ARBA00022679"/>
    </source>
</evidence>
<dbReference type="GO" id="GO:0046654">
    <property type="term" value="P:tetrahydrofolate biosynthetic process"/>
    <property type="evidence" value="ECO:0007669"/>
    <property type="project" value="UniProtKB-UniPathway"/>
</dbReference>
<evidence type="ECO:0000259" key="14">
    <source>
        <dbReference type="PROSITE" id="PS50972"/>
    </source>
</evidence>
<dbReference type="EC" id="2.5.1.15" evidence="5 13"/>
<keyword evidence="10 13" id="KW-0289">Folate biosynthesis</keyword>
<dbReference type="GO" id="GO:0004156">
    <property type="term" value="F:dihydropteroate synthase activity"/>
    <property type="evidence" value="ECO:0007669"/>
    <property type="project" value="UniProtKB-EC"/>
</dbReference>
<comment type="function">
    <text evidence="12 13">Catalyzes the condensation of para-aminobenzoate (pABA) with 6-hydroxymethyl-7,8-dihydropterin diphosphate (DHPt-PP) to form 7,8-dihydropteroate (H2Pte), the immediate precursor of folate derivatives.</text>
</comment>
<dbReference type="AlphaFoldDB" id="A0A0F6XZD4"/>
<evidence type="ECO:0000256" key="13">
    <source>
        <dbReference type="RuleBase" id="RU361205"/>
    </source>
</evidence>
<dbReference type="InterPro" id="IPR006390">
    <property type="entry name" value="DHP_synth_dom"/>
</dbReference>
<evidence type="ECO:0000256" key="1">
    <source>
        <dbReference type="ARBA" id="ARBA00000012"/>
    </source>
</evidence>
<dbReference type="InterPro" id="IPR000489">
    <property type="entry name" value="Pterin-binding_dom"/>
</dbReference>
<keyword evidence="9 13" id="KW-0460">Magnesium</keyword>
<comment type="pathway">
    <text evidence="3 13">Cofactor biosynthesis; tetrahydrofolate biosynthesis; 7,8-dihydrofolate from 2-amino-4-hydroxy-6-hydroxymethyl-7,8-dihydropteridine diphosphate and 4-aminobenzoate: step 1/2.</text>
</comment>
<comment type="similarity">
    <text evidence="4 13">Belongs to the DHPS family.</text>
</comment>
<reference evidence="15" key="1">
    <citation type="submission" date="2015-03" db="EMBL/GenBank/DDBJ databases">
        <title>MIGS Cultured Bacterial/Archaeal sample from Brevibacillus laterosporus.</title>
        <authorList>
            <person name="Zeng D."/>
            <person name="Zhu L."/>
            <person name="Dong G."/>
            <person name="Ye W."/>
            <person name="Ren D."/>
            <person name="Wu L."/>
            <person name="Xu J."/>
            <person name="Li G."/>
            <person name="Guo L."/>
        </authorList>
    </citation>
    <scope>NUCLEOTIDE SEQUENCE</scope>
    <source>
        <strain evidence="15">B9</strain>
    </source>
</reference>